<dbReference type="SUPFAM" id="SSF46785">
    <property type="entry name" value="Winged helix' DNA-binding domain"/>
    <property type="match status" value="1"/>
</dbReference>
<accession>A0A495AA36</accession>
<evidence type="ECO:0000256" key="1">
    <source>
        <dbReference type="SAM" id="MobiDB-lite"/>
    </source>
</evidence>
<dbReference type="AlphaFoldDB" id="A0A495AA36"/>
<evidence type="ECO:0000313" key="3">
    <source>
        <dbReference type="Proteomes" id="UP000249516"/>
    </source>
</evidence>
<dbReference type="Gene3D" id="1.10.10.10">
    <property type="entry name" value="Winged helix-like DNA-binding domain superfamily/Winged helix DNA-binding domain"/>
    <property type="match status" value="1"/>
</dbReference>
<reference evidence="2 3" key="1">
    <citation type="submission" date="2018-10" db="EMBL/GenBank/DDBJ databases">
        <title>Kocuria tytouropygialis sp. nov., isolated from the uropygial gland of an American barn owl (Tyto furcata).</title>
        <authorList>
            <person name="Braun M.S."/>
            <person name="Wang E."/>
            <person name="Zimmermann S."/>
            <person name="Wagner H."/>
            <person name="Wink M."/>
        </authorList>
    </citation>
    <scope>NUCLEOTIDE SEQUENCE [LARGE SCALE GENOMIC DNA]</scope>
    <source>
        <strain evidence="2 3">442</strain>
    </source>
</reference>
<organism evidence="2 3">
    <name type="scientific">Kocuria tytonis</name>
    <dbReference type="NCBI Taxonomy" id="2054280"/>
    <lineage>
        <taxon>Bacteria</taxon>
        <taxon>Bacillati</taxon>
        <taxon>Actinomycetota</taxon>
        <taxon>Actinomycetes</taxon>
        <taxon>Micrococcales</taxon>
        <taxon>Micrococcaceae</taxon>
        <taxon>Kocuria</taxon>
    </lineage>
</organism>
<dbReference type="Pfam" id="PF11625">
    <property type="entry name" value="DUF3253"/>
    <property type="match status" value="1"/>
</dbReference>
<feature type="region of interest" description="Disordered" evidence="1">
    <location>
        <begin position="1"/>
        <end position="47"/>
    </location>
</feature>
<name>A0A495AA36_9MICC</name>
<gene>
    <name evidence="2" type="ORF">C1C97_004485</name>
</gene>
<sequence>MSGAKPSSGPDRGDSEDPERRSRGAASSGPEHTPDGHHIVVNGRKWRATDTGIPETFRAELVKELMSARRAVKSRDEHARDRVQDAKVALGERGEPWWETPSEDGLRAREAATIRALLRHRAGKTICPSDVARTLGGEHWRELMPQIRDVAAAMADVSEITVQQKGETVDVRTARGPVRLAPGPGLAGMPTDGG</sequence>
<dbReference type="InterPro" id="IPR036388">
    <property type="entry name" value="WH-like_DNA-bd_sf"/>
</dbReference>
<protein>
    <submittedName>
        <fullName evidence="2">DUF3253 domain-containing protein</fullName>
    </submittedName>
</protein>
<feature type="compositionally biased region" description="Basic and acidic residues" evidence="1">
    <location>
        <begin position="11"/>
        <end position="22"/>
    </location>
</feature>
<proteinExistence type="predicted"/>
<keyword evidence="3" id="KW-1185">Reference proteome</keyword>
<dbReference type="EMBL" id="PNJG02000001">
    <property type="protein sequence ID" value="RKQ36868.1"/>
    <property type="molecule type" value="Genomic_DNA"/>
</dbReference>
<dbReference type="InterPro" id="IPR021660">
    <property type="entry name" value="DUF3253"/>
</dbReference>
<dbReference type="RefSeq" id="WP_110919886.1">
    <property type="nucleotide sequence ID" value="NZ_PNJG02000001.1"/>
</dbReference>
<dbReference type="Proteomes" id="UP000249516">
    <property type="component" value="Unassembled WGS sequence"/>
</dbReference>
<comment type="caution">
    <text evidence="2">The sequence shown here is derived from an EMBL/GenBank/DDBJ whole genome shotgun (WGS) entry which is preliminary data.</text>
</comment>
<dbReference type="InterPro" id="IPR036390">
    <property type="entry name" value="WH_DNA-bd_sf"/>
</dbReference>
<evidence type="ECO:0000313" key="2">
    <source>
        <dbReference type="EMBL" id="RKQ36868.1"/>
    </source>
</evidence>
<dbReference type="OrthoDB" id="34459at2"/>